<dbReference type="Gene3D" id="1.10.1740.10">
    <property type="match status" value="1"/>
</dbReference>
<feature type="domain" description="RNA polymerase sigma factor 70 region 4 type 2" evidence="6">
    <location>
        <begin position="103"/>
        <end position="154"/>
    </location>
</feature>
<dbReference type="RefSeq" id="WP_379666325.1">
    <property type="nucleotide sequence ID" value="NZ_JBHULH010000004.1"/>
</dbReference>
<evidence type="ECO:0000256" key="4">
    <source>
        <dbReference type="ARBA" id="ARBA00023163"/>
    </source>
</evidence>
<evidence type="ECO:0000259" key="6">
    <source>
        <dbReference type="Pfam" id="PF08281"/>
    </source>
</evidence>
<gene>
    <name evidence="7" type="ORF">ACFSRZ_09545</name>
</gene>
<name>A0ABW5LS76_9FLAO</name>
<dbReference type="InterPro" id="IPR014284">
    <property type="entry name" value="RNA_pol_sigma-70_dom"/>
</dbReference>
<evidence type="ECO:0000259" key="5">
    <source>
        <dbReference type="Pfam" id="PF04542"/>
    </source>
</evidence>
<keyword evidence="3" id="KW-0731">Sigma factor</keyword>
<dbReference type="InterPro" id="IPR013324">
    <property type="entry name" value="RNA_pol_sigma_r3/r4-like"/>
</dbReference>
<dbReference type="Proteomes" id="UP001597508">
    <property type="component" value="Unassembled WGS sequence"/>
</dbReference>
<comment type="caution">
    <text evidence="7">The sequence shown here is derived from an EMBL/GenBank/DDBJ whole genome shotgun (WGS) entry which is preliminary data.</text>
</comment>
<evidence type="ECO:0000256" key="2">
    <source>
        <dbReference type="ARBA" id="ARBA00023015"/>
    </source>
</evidence>
<feature type="domain" description="RNA polymerase sigma-70 region 2" evidence="5">
    <location>
        <begin position="13"/>
        <end position="76"/>
    </location>
</feature>
<accession>A0ABW5LS76</accession>
<dbReference type="Pfam" id="PF08281">
    <property type="entry name" value="Sigma70_r4_2"/>
    <property type="match status" value="1"/>
</dbReference>
<keyword evidence="4" id="KW-0804">Transcription</keyword>
<dbReference type="PANTHER" id="PTHR43133:SF62">
    <property type="entry name" value="RNA POLYMERASE SIGMA FACTOR SIGZ"/>
    <property type="match status" value="1"/>
</dbReference>
<proteinExistence type="inferred from homology"/>
<dbReference type="EMBL" id="JBHULH010000004">
    <property type="protein sequence ID" value="MFD2567615.1"/>
    <property type="molecule type" value="Genomic_DNA"/>
</dbReference>
<dbReference type="NCBIfam" id="TIGR02937">
    <property type="entry name" value="sigma70-ECF"/>
    <property type="match status" value="1"/>
</dbReference>
<dbReference type="PANTHER" id="PTHR43133">
    <property type="entry name" value="RNA POLYMERASE ECF-TYPE SIGMA FACTO"/>
    <property type="match status" value="1"/>
</dbReference>
<protein>
    <submittedName>
        <fullName evidence="7">Sigma-70 family RNA polymerase sigma factor</fullName>
    </submittedName>
</protein>
<dbReference type="InterPro" id="IPR013325">
    <property type="entry name" value="RNA_pol_sigma_r2"/>
</dbReference>
<dbReference type="InterPro" id="IPR013249">
    <property type="entry name" value="RNA_pol_sigma70_r4_t2"/>
</dbReference>
<evidence type="ECO:0000313" key="8">
    <source>
        <dbReference type="Proteomes" id="UP001597508"/>
    </source>
</evidence>
<comment type="similarity">
    <text evidence="1">Belongs to the sigma-70 factor family. ECF subfamily.</text>
</comment>
<dbReference type="SUPFAM" id="SSF88659">
    <property type="entry name" value="Sigma3 and sigma4 domains of RNA polymerase sigma factors"/>
    <property type="match status" value="1"/>
</dbReference>
<dbReference type="InterPro" id="IPR036388">
    <property type="entry name" value="WH-like_DNA-bd_sf"/>
</dbReference>
<evidence type="ECO:0000313" key="7">
    <source>
        <dbReference type="EMBL" id="MFD2567615.1"/>
    </source>
</evidence>
<sequence length="186" mass="21653">MYQDTARTMHSQITQLYNPLLGYVQKRVRHKEDAEDLTQDVFLKLSASNKEGVNNLKSWIYTVAKNTITDYYRKKRVFKESVADDYGIEEPEENEAAQELATCVRAYIDQLPEEYRELMILSELKDMPQKEIAKQLNMNYVTVRSKIQRGRKKLRGLFEDCCVILQGGKGSIMGYKERNSCDSEEC</sequence>
<dbReference type="InterPro" id="IPR039425">
    <property type="entry name" value="RNA_pol_sigma-70-like"/>
</dbReference>
<reference evidence="8" key="1">
    <citation type="journal article" date="2019" name="Int. J. Syst. Evol. Microbiol.">
        <title>The Global Catalogue of Microorganisms (GCM) 10K type strain sequencing project: providing services to taxonomists for standard genome sequencing and annotation.</title>
        <authorList>
            <consortium name="The Broad Institute Genomics Platform"/>
            <consortium name="The Broad Institute Genome Sequencing Center for Infectious Disease"/>
            <person name="Wu L."/>
            <person name="Ma J."/>
        </authorList>
    </citation>
    <scope>NUCLEOTIDE SEQUENCE [LARGE SCALE GENOMIC DNA]</scope>
    <source>
        <strain evidence="8">KCTC 52127</strain>
    </source>
</reference>
<dbReference type="Gene3D" id="1.10.10.10">
    <property type="entry name" value="Winged helix-like DNA-binding domain superfamily/Winged helix DNA-binding domain"/>
    <property type="match status" value="1"/>
</dbReference>
<dbReference type="SUPFAM" id="SSF88946">
    <property type="entry name" value="Sigma2 domain of RNA polymerase sigma factors"/>
    <property type="match status" value="1"/>
</dbReference>
<dbReference type="CDD" id="cd06171">
    <property type="entry name" value="Sigma70_r4"/>
    <property type="match status" value="1"/>
</dbReference>
<dbReference type="InterPro" id="IPR007627">
    <property type="entry name" value="RNA_pol_sigma70_r2"/>
</dbReference>
<organism evidence="7 8">
    <name type="scientific">Pseudotenacibaculum haliotis</name>
    <dbReference type="NCBI Taxonomy" id="1862138"/>
    <lineage>
        <taxon>Bacteria</taxon>
        <taxon>Pseudomonadati</taxon>
        <taxon>Bacteroidota</taxon>
        <taxon>Flavobacteriia</taxon>
        <taxon>Flavobacteriales</taxon>
        <taxon>Flavobacteriaceae</taxon>
        <taxon>Pseudotenacibaculum</taxon>
    </lineage>
</organism>
<evidence type="ECO:0000256" key="1">
    <source>
        <dbReference type="ARBA" id="ARBA00010641"/>
    </source>
</evidence>
<keyword evidence="2" id="KW-0805">Transcription regulation</keyword>
<evidence type="ECO:0000256" key="3">
    <source>
        <dbReference type="ARBA" id="ARBA00023082"/>
    </source>
</evidence>
<dbReference type="Pfam" id="PF04542">
    <property type="entry name" value="Sigma70_r2"/>
    <property type="match status" value="1"/>
</dbReference>
<keyword evidence="8" id="KW-1185">Reference proteome</keyword>